<evidence type="ECO:0000256" key="1">
    <source>
        <dbReference type="ARBA" id="ARBA00004196"/>
    </source>
</evidence>
<dbReference type="InterPro" id="IPR018313">
    <property type="entry name" value="SBP_3_CS"/>
</dbReference>
<sequence>MKFNWKKIAVVTATVAGALTLATFGQTGTTHAASNYKSELVHKGELTIGLEGTYKPWSYRKDGKLTGFEVDLGKAIAKKLGVKANFVPTKWDSLIAGLGSGKFDTVLNDVTPTPERRKAYAFSTPYVYSRYALITKSGSKLTTLKSVKGKKLVEGTGTDNADVAKKAGANITWNGEFATTLQMIKQGRADGTINSTPTWYAYKQDNATKGLKATVLKNSEVKPAKVSALLDKKDKNLQKRVNSAIKALNKDGTLKKLSTKYFGTDITK</sequence>
<dbReference type="SMART" id="SM00062">
    <property type="entry name" value="PBPb"/>
    <property type="match status" value="1"/>
</dbReference>
<dbReference type="PATRIC" id="fig|1423783.4.peg.1025"/>
<dbReference type="PANTHER" id="PTHR35936:SF35">
    <property type="entry name" value="L-CYSTINE-BINDING PROTEIN TCYJ"/>
    <property type="match status" value="1"/>
</dbReference>
<dbReference type="GO" id="GO:0030313">
    <property type="term" value="C:cell envelope"/>
    <property type="evidence" value="ECO:0007669"/>
    <property type="project" value="UniProtKB-SubCell"/>
</dbReference>
<feature type="signal peptide" evidence="5">
    <location>
        <begin position="1"/>
        <end position="32"/>
    </location>
</feature>
<keyword evidence="3 5" id="KW-0732">Signal</keyword>
<evidence type="ECO:0000256" key="4">
    <source>
        <dbReference type="RuleBase" id="RU003744"/>
    </source>
</evidence>
<dbReference type="SUPFAM" id="SSF53850">
    <property type="entry name" value="Periplasmic binding protein-like II"/>
    <property type="match status" value="1"/>
</dbReference>
<evidence type="ECO:0000313" key="7">
    <source>
        <dbReference type="EMBL" id="KRL86241.1"/>
    </source>
</evidence>
<feature type="chain" id="PRO_5006411374" evidence="5">
    <location>
        <begin position="33"/>
        <end position="268"/>
    </location>
</feature>
<evidence type="ECO:0000313" key="8">
    <source>
        <dbReference type="Proteomes" id="UP000051922"/>
    </source>
</evidence>
<proteinExistence type="inferred from homology"/>
<evidence type="ECO:0000256" key="5">
    <source>
        <dbReference type="SAM" id="SignalP"/>
    </source>
</evidence>
<evidence type="ECO:0000259" key="6">
    <source>
        <dbReference type="SMART" id="SM00062"/>
    </source>
</evidence>
<keyword evidence="8" id="KW-1185">Reference proteome</keyword>
<dbReference type="OrthoDB" id="8613538at2"/>
<gene>
    <name evidence="7" type="ORF">FC50_GL000989</name>
</gene>
<evidence type="ECO:0000256" key="3">
    <source>
        <dbReference type="ARBA" id="ARBA00022729"/>
    </source>
</evidence>
<accession>A0A0R1TYF8</accession>
<protein>
    <submittedName>
        <fullName evidence="7">Extracellular solute-binding protein</fullName>
    </submittedName>
</protein>
<dbReference type="Proteomes" id="UP000051922">
    <property type="component" value="Unassembled WGS sequence"/>
</dbReference>
<comment type="caution">
    <text evidence="7">The sequence shown here is derived from an EMBL/GenBank/DDBJ whole genome shotgun (WGS) entry which is preliminary data.</text>
</comment>
<dbReference type="Pfam" id="PF00497">
    <property type="entry name" value="SBP_bac_3"/>
    <property type="match status" value="1"/>
</dbReference>
<feature type="domain" description="Solute-binding protein family 3/N-terminal" evidence="6">
    <location>
        <begin position="45"/>
        <end position="265"/>
    </location>
</feature>
<organism evidence="7 8">
    <name type="scientific">Lacticaseibacillus pantheris DSM 15945 = JCM 12539 = NBRC 106106</name>
    <dbReference type="NCBI Taxonomy" id="1423783"/>
    <lineage>
        <taxon>Bacteria</taxon>
        <taxon>Bacillati</taxon>
        <taxon>Bacillota</taxon>
        <taxon>Bacilli</taxon>
        <taxon>Lactobacillales</taxon>
        <taxon>Lactobacillaceae</taxon>
        <taxon>Lacticaseibacillus</taxon>
    </lineage>
</organism>
<comment type="similarity">
    <text evidence="2 4">Belongs to the bacterial solute-binding protein 3 family.</text>
</comment>
<name>A0A0R1TYF8_9LACO</name>
<dbReference type="InterPro" id="IPR001638">
    <property type="entry name" value="Solute-binding_3/MltF_N"/>
</dbReference>
<dbReference type="AlphaFoldDB" id="A0A0R1TYF8"/>
<dbReference type="STRING" id="1423783.FC50_GL000989"/>
<dbReference type="PANTHER" id="PTHR35936">
    <property type="entry name" value="MEMBRANE-BOUND LYTIC MUREIN TRANSGLYCOSYLASE F"/>
    <property type="match status" value="1"/>
</dbReference>
<dbReference type="RefSeq" id="WP_054649359.1">
    <property type="nucleotide sequence ID" value="NZ_AZFJ01000046.1"/>
</dbReference>
<evidence type="ECO:0000256" key="2">
    <source>
        <dbReference type="ARBA" id="ARBA00010333"/>
    </source>
</evidence>
<comment type="subcellular location">
    <subcellularLocation>
        <location evidence="1">Cell envelope</location>
    </subcellularLocation>
</comment>
<dbReference type="Gene3D" id="3.40.190.10">
    <property type="entry name" value="Periplasmic binding protein-like II"/>
    <property type="match status" value="2"/>
</dbReference>
<reference evidence="7 8" key="1">
    <citation type="journal article" date="2015" name="Genome Announc.">
        <title>Expanding the biotechnology potential of lactobacilli through comparative genomics of 213 strains and associated genera.</title>
        <authorList>
            <person name="Sun Z."/>
            <person name="Harris H.M."/>
            <person name="McCann A."/>
            <person name="Guo C."/>
            <person name="Argimon S."/>
            <person name="Zhang W."/>
            <person name="Yang X."/>
            <person name="Jeffery I.B."/>
            <person name="Cooney J.C."/>
            <person name="Kagawa T.F."/>
            <person name="Liu W."/>
            <person name="Song Y."/>
            <person name="Salvetti E."/>
            <person name="Wrobel A."/>
            <person name="Rasinkangas P."/>
            <person name="Parkhill J."/>
            <person name="Rea M.C."/>
            <person name="O'Sullivan O."/>
            <person name="Ritari J."/>
            <person name="Douillard F.P."/>
            <person name="Paul Ross R."/>
            <person name="Yang R."/>
            <person name="Briner A.E."/>
            <person name="Felis G.E."/>
            <person name="de Vos W.M."/>
            <person name="Barrangou R."/>
            <person name="Klaenhammer T.R."/>
            <person name="Caufield P.W."/>
            <person name="Cui Y."/>
            <person name="Zhang H."/>
            <person name="O'Toole P.W."/>
        </authorList>
    </citation>
    <scope>NUCLEOTIDE SEQUENCE [LARGE SCALE GENOMIC DNA]</scope>
    <source>
        <strain evidence="7 8">DSM 15945</strain>
    </source>
</reference>
<dbReference type="EMBL" id="AZFJ01000046">
    <property type="protein sequence ID" value="KRL86241.1"/>
    <property type="molecule type" value="Genomic_DNA"/>
</dbReference>
<dbReference type="PROSITE" id="PS01039">
    <property type="entry name" value="SBP_BACTERIAL_3"/>
    <property type="match status" value="1"/>
</dbReference>